<keyword evidence="3 5" id="KW-0687">Ribonucleoprotein</keyword>
<dbReference type="GO" id="GO:0003735">
    <property type="term" value="F:structural constituent of ribosome"/>
    <property type="evidence" value="ECO:0007669"/>
    <property type="project" value="InterPro"/>
</dbReference>
<dbReference type="PANTHER" id="PTHR13479">
    <property type="entry name" value="30S RIBOSOMAL PROTEIN S18"/>
    <property type="match status" value="1"/>
</dbReference>
<evidence type="ECO:0000313" key="7">
    <source>
        <dbReference type="EMBL" id="KIL70173.1"/>
    </source>
</evidence>
<dbReference type="GO" id="GO:0005763">
    <property type="term" value="C:mitochondrial small ribosomal subunit"/>
    <property type="evidence" value="ECO:0007669"/>
    <property type="project" value="TreeGrafter"/>
</dbReference>
<evidence type="ECO:0000256" key="3">
    <source>
        <dbReference type="ARBA" id="ARBA00023274"/>
    </source>
</evidence>
<feature type="region of interest" description="Disordered" evidence="6">
    <location>
        <begin position="1"/>
        <end position="30"/>
    </location>
</feature>
<dbReference type="Gene3D" id="4.10.640.10">
    <property type="entry name" value="Ribosomal protein S18"/>
    <property type="match status" value="1"/>
</dbReference>
<dbReference type="EMBL" id="KN818224">
    <property type="protein sequence ID" value="KIL70173.1"/>
    <property type="molecule type" value="Genomic_DNA"/>
</dbReference>
<dbReference type="InParanoid" id="A0A0C2XM27"/>
<dbReference type="InterPro" id="IPR001648">
    <property type="entry name" value="Ribosomal_bS18"/>
</dbReference>
<evidence type="ECO:0000256" key="6">
    <source>
        <dbReference type="SAM" id="MobiDB-lite"/>
    </source>
</evidence>
<comment type="similarity">
    <text evidence="1 5">Belongs to the bacterial ribosomal protein bS18 family.</text>
</comment>
<accession>A0A0C2XM27</accession>
<keyword evidence="8" id="KW-1185">Reference proteome</keyword>
<proteinExistence type="inferred from homology"/>
<dbReference type="HOGENOM" id="CLU_1626598_0_0_1"/>
<dbReference type="NCBIfam" id="TIGR00165">
    <property type="entry name" value="S18"/>
    <property type="match status" value="1"/>
</dbReference>
<dbReference type="PANTHER" id="PTHR13479:SF40">
    <property type="entry name" value="SMALL RIBOSOMAL SUBUNIT PROTEIN BS18M"/>
    <property type="match status" value="1"/>
</dbReference>
<dbReference type="OrthoDB" id="21463at2759"/>
<dbReference type="AlphaFoldDB" id="A0A0C2XM27"/>
<reference evidence="7 8" key="1">
    <citation type="submission" date="2014-04" db="EMBL/GenBank/DDBJ databases">
        <title>Evolutionary Origins and Diversification of the Mycorrhizal Mutualists.</title>
        <authorList>
            <consortium name="DOE Joint Genome Institute"/>
            <consortium name="Mycorrhizal Genomics Consortium"/>
            <person name="Kohler A."/>
            <person name="Kuo A."/>
            <person name="Nagy L.G."/>
            <person name="Floudas D."/>
            <person name="Copeland A."/>
            <person name="Barry K.W."/>
            <person name="Cichocki N."/>
            <person name="Veneault-Fourrey C."/>
            <person name="LaButti K."/>
            <person name="Lindquist E.A."/>
            <person name="Lipzen A."/>
            <person name="Lundell T."/>
            <person name="Morin E."/>
            <person name="Murat C."/>
            <person name="Riley R."/>
            <person name="Ohm R."/>
            <person name="Sun H."/>
            <person name="Tunlid A."/>
            <person name="Henrissat B."/>
            <person name="Grigoriev I.V."/>
            <person name="Hibbett D.S."/>
            <person name="Martin F."/>
        </authorList>
    </citation>
    <scope>NUCLEOTIDE SEQUENCE [LARGE SCALE GENOMIC DNA]</scope>
    <source>
        <strain evidence="7 8">Koide BX008</strain>
    </source>
</reference>
<dbReference type="PRINTS" id="PR00974">
    <property type="entry name" value="RIBOSOMALS18"/>
</dbReference>
<feature type="region of interest" description="Disordered" evidence="6">
    <location>
        <begin position="61"/>
        <end position="83"/>
    </location>
</feature>
<evidence type="ECO:0000256" key="5">
    <source>
        <dbReference type="RuleBase" id="RU003910"/>
    </source>
</evidence>
<protein>
    <recommendedName>
        <fullName evidence="4">Small ribosomal subunit protein bS18m</fullName>
    </recommendedName>
</protein>
<evidence type="ECO:0000256" key="1">
    <source>
        <dbReference type="ARBA" id="ARBA00005589"/>
    </source>
</evidence>
<gene>
    <name evidence="7" type="ORF">M378DRAFT_156241</name>
</gene>
<dbReference type="SUPFAM" id="SSF46911">
    <property type="entry name" value="Ribosomal protein S18"/>
    <property type="match status" value="1"/>
</dbReference>
<evidence type="ECO:0000256" key="4">
    <source>
        <dbReference type="ARBA" id="ARBA00035264"/>
    </source>
</evidence>
<dbReference type="GO" id="GO:0070181">
    <property type="term" value="F:small ribosomal subunit rRNA binding"/>
    <property type="evidence" value="ECO:0007669"/>
    <property type="project" value="TreeGrafter"/>
</dbReference>
<evidence type="ECO:0000313" key="8">
    <source>
        <dbReference type="Proteomes" id="UP000054549"/>
    </source>
</evidence>
<dbReference type="Pfam" id="PF01084">
    <property type="entry name" value="Ribosomal_S18"/>
    <property type="match status" value="1"/>
</dbReference>
<dbReference type="Proteomes" id="UP000054549">
    <property type="component" value="Unassembled WGS sequence"/>
</dbReference>
<evidence type="ECO:0000256" key="2">
    <source>
        <dbReference type="ARBA" id="ARBA00022980"/>
    </source>
</evidence>
<dbReference type="GO" id="GO:0032543">
    <property type="term" value="P:mitochondrial translation"/>
    <property type="evidence" value="ECO:0007669"/>
    <property type="project" value="TreeGrafter"/>
</dbReference>
<feature type="compositionally biased region" description="Polar residues" evidence="6">
    <location>
        <begin position="8"/>
        <end position="18"/>
    </location>
</feature>
<keyword evidence="2 5" id="KW-0689">Ribosomal protein</keyword>
<sequence>MRDVESLLRSTPNTFPTKSSRRAAQGTWKPFRPNSVPDSLFSRPLPFLIFLEQVIRPHDLSYKSRSNTPPPPRRRAGVGPPPAQARYNDVFHQFDLDPVSQATNSRLLSLFVSEIGKIYSRQVTGLTMKSQRRLGKAIRRAKMMGIIPVLSAPKLSGTYRNRR</sequence>
<dbReference type="STRING" id="946122.A0A0C2XM27"/>
<dbReference type="InterPro" id="IPR036870">
    <property type="entry name" value="Ribosomal_bS18_sf"/>
</dbReference>
<organism evidence="7 8">
    <name type="scientific">Amanita muscaria (strain Koide BX008)</name>
    <dbReference type="NCBI Taxonomy" id="946122"/>
    <lineage>
        <taxon>Eukaryota</taxon>
        <taxon>Fungi</taxon>
        <taxon>Dikarya</taxon>
        <taxon>Basidiomycota</taxon>
        <taxon>Agaricomycotina</taxon>
        <taxon>Agaricomycetes</taxon>
        <taxon>Agaricomycetidae</taxon>
        <taxon>Agaricales</taxon>
        <taxon>Pluteineae</taxon>
        <taxon>Amanitaceae</taxon>
        <taxon>Amanita</taxon>
    </lineage>
</organism>
<name>A0A0C2XM27_AMAMK</name>